<feature type="chain" id="PRO_5031379334" description="Isomerase YbhE" evidence="2">
    <location>
        <begin position="18"/>
        <end position="402"/>
    </location>
</feature>
<dbReference type="GeneID" id="64973029"/>
<dbReference type="RefSeq" id="XP_041555218.1">
    <property type="nucleotide sequence ID" value="XM_041702432.1"/>
</dbReference>
<keyword evidence="2" id="KW-0732">Signal</keyword>
<dbReference type="InterPro" id="IPR015943">
    <property type="entry name" value="WD40/YVTN_repeat-like_dom_sf"/>
</dbReference>
<evidence type="ECO:0000256" key="1">
    <source>
        <dbReference type="ARBA" id="ARBA00005564"/>
    </source>
</evidence>
<feature type="signal peptide" evidence="2">
    <location>
        <begin position="1"/>
        <end position="17"/>
    </location>
</feature>
<gene>
    <name evidence="3" type="ORF">APUU_31249S</name>
</gene>
<dbReference type="Proteomes" id="UP000654913">
    <property type="component" value="Chromosome 3"/>
</dbReference>
<dbReference type="GO" id="GO:0017057">
    <property type="term" value="F:6-phosphogluconolactonase activity"/>
    <property type="evidence" value="ECO:0007669"/>
    <property type="project" value="TreeGrafter"/>
</dbReference>
<dbReference type="AlphaFoldDB" id="A0A7R7XM02"/>
<dbReference type="Pfam" id="PF10282">
    <property type="entry name" value="Lactonase"/>
    <property type="match status" value="1"/>
</dbReference>
<dbReference type="SUPFAM" id="SSF75011">
    <property type="entry name" value="3-carboxy-cis,cis-mucoante lactonizing enzyme"/>
    <property type="match status" value="1"/>
</dbReference>
<evidence type="ECO:0000313" key="4">
    <source>
        <dbReference type="Proteomes" id="UP000654913"/>
    </source>
</evidence>
<comment type="similarity">
    <text evidence="1">Belongs to the cycloisomerase 2 family.</text>
</comment>
<reference evidence="3" key="1">
    <citation type="submission" date="2021-01" db="EMBL/GenBank/DDBJ databases">
        <authorList>
            <consortium name="Aspergillus puulaauensis MK2 genome sequencing consortium"/>
            <person name="Kazuki M."/>
            <person name="Futagami T."/>
        </authorList>
    </citation>
    <scope>NUCLEOTIDE SEQUENCE</scope>
    <source>
        <strain evidence="3">MK2</strain>
    </source>
</reference>
<proteinExistence type="inferred from homology"/>
<dbReference type="InterPro" id="IPR019405">
    <property type="entry name" value="Lactonase_7-beta_prop"/>
</dbReference>
<protein>
    <recommendedName>
        <fullName evidence="5">Isomerase YbhE</fullName>
    </recommendedName>
</protein>
<dbReference type="OrthoDB" id="9972196at2759"/>
<reference evidence="3" key="2">
    <citation type="submission" date="2021-02" db="EMBL/GenBank/DDBJ databases">
        <title>Aspergillus puulaauensis MK2 genome sequence.</title>
        <authorList>
            <person name="Futagami T."/>
            <person name="Mori K."/>
            <person name="Kadooka C."/>
            <person name="Tanaka T."/>
        </authorList>
    </citation>
    <scope>NUCLEOTIDE SEQUENCE</scope>
    <source>
        <strain evidence="3">MK2</strain>
    </source>
</reference>
<evidence type="ECO:0000256" key="2">
    <source>
        <dbReference type="SAM" id="SignalP"/>
    </source>
</evidence>
<dbReference type="EMBL" id="AP024445">
    <property type="protein sequence ID" value="BCS23024.1"/>
    <property type="molecule type" value="Genomic_DNA"/>
</dbReference>
<evidence type="ECO:0000313" key="3">
    <source>
        <dbReference type="EMBL" id="BCS23024.1"/>
    </source>
</evidence>
<dbReference type="KEGG" id="apuu:APUU_31249S"/>
<dbReference type="Gene3D" id="2.130.10.10">
    <property type="entry name" value="YVTN repeat-like/Quinoprotein amine dehydrogenase"/>
    <property type="match status" value="1"/>
</dbReference>
<accession>A0A7R7XM02</accession>
<organism evidence="3 4">
    <name type="scientific">Aspergillus puulaauensis</name>
    <dbReference type="NCBI Taxonomy" id="1220207"/>
    <lineage>
        <taxon>Eukaryota</taxon>
        <taxon>Fungi</taxon>
        <taxon>Dikarya</taxon>
        <taxon>Ascomycota</taxon>
        <taxon>Pezizomycotina</taxon>
        <taxon>Eurotiomycetes</taxon>
        <taxon>Eurotiomycetidae</taxon>
        <taxon>Eurotiales</taxon>
        <taxon>Aspergillaceae</taxon>
        <taxon>Aspergillus</taxon>
    </lineage>
</organism>
<dbReference type="PANTHER" id="PTHR30344:SF1">
    <property type="entry name" value="6-PHOSPHOGLUCONOLACTONASE"/>
    <property type="match status" value="1"/>
</dbReference>
<sequence>MHFSFVAGLLLSSYAMASRLYAASYAGTVTEMRLSKPGLHYELESVSHTNECGTSPSWLMVDGENDVLYCLDEAVNLPNATLTSFKMKSNGSLAKVEQLQTIAGPVSSTFYTPVHAPVHAPDCQFLALAHYSGSAIMTYSVDPITGHFNHSQTFTFTMPNPGPVSSRQDVPHIHQVLIDPTGRFLLAPDLGADIVRIFHINPTTGRLTEHQPLIAPAGSGPRHGAFWVPGTGENVSQNSRFYLVTELDNSVKGYDVTYSSNGTILFSQFFETNSYGGVTPAAGSKAAGIAISPGNNRLIVSNRGDNTFGHGNDSIAVFSLPDSMEKDEFSFLGLYPAYGSFPRQFEFSPDGDMLAVALQNSHQVAIIEWDAKHGVLGPLLANVTLDGDITAVVWDVGLGGSR</sequence>
<keyword evidence="4" id="KW-1185">Reference proteome</keyword>
<dbReference type="PANTHER" id="PTHR30344">
    <property type="entry name" value="6-PHOSPHOGLUCONOLACTONASE-RELATED"/>
    <property type="match status" value="1"/>
</dbReference>
<name>A0A7R7XM02_9EURO</name>
<evidence type="ECO:0008006" key="5">
    <source>
        <dbReference type="Google" id="ProtNLM"/>
    </source>
</evidence>
<dbReference type="InterPro" id="IPR050282">
    <property type="entry name" value="Cycloisomerase_2"/>
</dbReference>